<feature type="domain" description="K Homology" evidence="6">
    <location>
        <begin position="830"/>
        <end position="928"/>
    </location>
</feature>
<dbReference type="GO" id="GO:0003723">
    <property type="term" value="F:RNA binding"/>
    <property type="evidence" value="ECO:0007669"/>
    <property type="project" value="UniProtKB-UniRule"/>
</dbReference>
<feature type="domain" description="K Homology" evidence="6">
    <location>
        <begin position="1010"/>
        <end position="1092"/>
    </location>
</feature>
<feature type="domain" description="K Homology" evidence="6">
    <location>
        <begin position="552"/>
        <end position="648"/>
    </location>
</feature>
<dbReference type="SMART" id="SM00322">
    <property type="entry name" value="KH"/>
    <property type="match status" value="12"/>
</dbReference>
<evidence type="ECO:0000256" key="4">
    <source>
        <dbReference type="SAM" id="Coils"/>
    </source>
</evidence>
<dbReference type="InterPro" id="IPR036612">
    <property type="entry name" value="KH_dom_type_1_sf"/>
</dbReference>
<feature type="region of interest" description="Disordered" evidence="5">
    <location>
        <begin position="695"/>
        <end position="715"/>
    </location>
</feature>
<dbReference type="CDD" id="cd22408">
    <property type="entry name" value="KH-I_Vigilin_rpt4"/>
    <property type="match status" value="1"/>
</dbReference>
<dbReference type="PANTHER" id="PTHR10288">
    <property type="entry name" value="KH DOMAIN CONTAINING RNA BINDING PROTEIN"/>
    <property type="match status" value="1"/>
</dbReference>
<dbReference type="InterPro" id="IPR057778">
    <property type="entry name" value="KH_Vigilin_N"/>
</dbReference>
<keyword evidence="8" id="KW-1185">Reference proteome</keyword>
<protein>
    <recommendedName>
        <fullName evidence="6">K Homology domain-containing protein</fullName>
    </recommendedName>
</protein>
<organism evidence="7 8">
    <name type="scientific">Smittium simulii</name>
    <dbReference type="NCBI Taxonomy" id="133385"/>
    <lineage>
        <taxon>Eukaryota</taxon>
        <taxon>Fungi</taxon>
        <taxon>Fungi incertae sedis</taxon>
        <taxon>Zoopagomycota</taxon>
        <taxon>Kickxellomycotina</taxon>
        <taxon>Harpellomycetes</taxon>
        <taxon>Harpellales</taxon>
        <taxon>Legeriomycetaceae</taxon>
        <taxon>Smittium</taxon>
    </lineage>
</organism>
<keyword evidence="2 3" id="KW-0694">RNA-binding</keyword>
<keyword evidence="4" id="KW-0175">Coiled coil</keyword>
<evidence type="ECO:0000313" key="7">
    <source>
        <dbReference type="EMBL" id="PVU90296.1"/>
    </source>
</evidence>
<proteinExistence type="predicted"/>
<gene>
    <name evidence="7" type="ORF">BB561_004946</name>
</gene>
<name>A0A2T9YD74_9FUNG</name>
<feature type="domain" description="K Homology" evidence="6">
    <location>
        <begin position="305"/>
        <end position="387"/>
    </location>
</feature>
<dbReference type="STRING" id="133385.A0A2T9YD74"/>
<dbReference type="PROSITE" id="PS50084">
    <property type="entry name" value="KH_TYPE_1"/>
    <property type="match status" value="8"/>
</dbReference>
<feature type="domain" description="K Homology" evidence="6">
    <location>
        <begin position="754"/>
        <end position="826"/>
    </location>
</feature>
<dbReference type="CDD" id="cd00105">
    <property type="entry name" value="KH-I"/>
    <property type="match status" value="1"/>
</dbReference>
<evidence type="ECO:0000313" key="8">
    <source>
        <dbReference type="Proteomes" id="UP000245383"/>
    </source>
</evidence>
<evidence type="ECO:0000256" key="5">
    <source>
        <dbReference type="SAM" id="MobiDB-lite"/>
    </source>
</evidence>
<feature type="coiled-coil region" evidence="4">
    <location>
        <begin position="807"/>
        <end position="834"/>
    </location>
</feature>
<feature type="compositionally biased region" description="Basic and acidic residues" evidence="5">
    <location>
        <begin position="698"/>
        <end position="714"/>
    </location>
</feature>
<dbReference type="Pfam" id="PF00013">
    <property type="entry name" value="KH_1"/>
    <property type="match status" value="8"/>
</dbReference>
<dbReference type="OrthoDB" id="10027144at2759"/>
<comment type="caution">
    <text evidence="7">The sequence shown here is derived from an EMBL/GenBank/DDBJ whole genome shotgun (WGS) entry which is preliminary data.</text>
</comment>
<feature type="domain" description="K Homology" evidence="6">
    <location>
        <begin position="933"/>
        <end position="1006"/>
    </location>
</feature>
<evidence type="ECO:0000256" key="1">
    <source>
        <dbReference type="ARBA" id="ARBA00022737"/>
    </source>
</evidence>
<evidence type="ECO:0000256" key="2">
    <source>
        <dbReference type="ARBA" id="ARBA00022884"/>
    </source>
</evidence>
<feature type="domain" description="K Homology" evidence="6">
    <location>
        <begin position="392"/>
        <end position="460"/>
    </location>
</feature>
<feature type="domain" description="K Homology" evidence="6">
    <location>
        <begin position="1278"/>
        <end position="1349"/>
    </location>
</feature>
<dbReference type="InterPro" id="IPR004088">
    <property type="entry name" value="KH_dom_type_1"/>
</dbReference>
<feature type="region of interest" description="Disordered" evidence="5">
    <location>
        <begin position="865"/>
        <end position="898"/>
    </location>
</feature>
<dbReference type="EMBL" id="MBFR01000267">
    <property type="protein sequence ID" value="PVU90296.1"/>
    <property type="molecule type" value="Genomic_DNA"/>
</dbReference>
<dbReference type="Pfam" id="PF24668">
    <property type="entry name" value="KH_Vigilin"/>
    <property type="match status" value="1"/>
</dbReference>
<evidence type="ECO:0000256" key="3">
    <source>
        <dbReference type="PROSITE-ProRule" id="PRU00117"/>
    </source>
</evidence>
<keyword evidence="1" id="KW-0677">Repeat</keyword>
<feature type="domain" description="K Homology" evidence="6">
    <location>
        <begin position="1096"/>
        <end position="1175"/>
    </location>
</feature>
<dbReference type="Gene3D" id="3.30.1370.10">
    <property type="entry name" value="K Homology domain, type 1"/>
    <property type="match status" value="11"/>
</dbReference>
<dbReference type="InterPro" id="IPR004087">
    <property type="entry name" value="KH_dom"/>
</dbReference>
<dbReference type="SUPFAM" id="SSF54791">
    <property type="entry name" value="Eukaryotic type KH-domain (KH-domain type I)"/>
    <property type="match status" value="8"/>
</dbReference>
<feature type="domain" description="K Homology" evidence="6">
    <location>
        <begin position="649"/>
        <end position="745"/>
    </location>
</feature>
<accession>A0A2T9YD74</accession>
<feature type="compositionally biased region" description="Polar residues" evidence="5">
    <location>
        <begin position="866"/>
        <end position="881"/>
    </location>
</feature>
<feature type="domain" description="K Homology" evidence="6">
    <location>
        <begin position="154"/>
        <end position="211"/>
    </location>
</feature>
<evidence type="ECO:0000259" key="6">
    <source>
        <dbReference type="SMART" id="SM00322"/>
    </source>
</evidence>
<sequence>MDINVEASGSNHTLLDSSATQNAIDSQNSILQADSNSSELTGAALLTSIASQSQQPDSTFPDLSASSEINRTKPRAAKAFDISSEEAFPALGAFSSSKDVFATQWGKPSNKTGLKQSAILSTKKNALQTTEIIDLPLGQINPRAKNNKDFKKNSTSNQKLTVSDIVRQIMSETSTQIEVSRAAHINTMTFIISGEAQNVSKAKREVCSQLSPHVSIVLQIPAILRRFLIGTKGQTLSSIQLQSGAQISLPSKNDREDSVKNFDKNINEINDEDLMELIDITINGDVQGVAIAKAAIEDIVSKKTSKRGARLTDIPSEYNTFIAGSKNKQINQWMEEFPGLKIRVPLHFFESSNSKETDSKFTNSEIFVSGEREAVSAVIKRIQDLVVSLRSSLRTIQINLPKRQHKFIIGTGGTNITDIFDQTECSVEIPPIKDESTLITIRGPQNKLMEAMAKVMEQANAYSFDSIDFSLFNSSSPNNTFGSNLLQYLKSSRFFKNIEKENDVNVYFSNSSASSSSASTRDNLVVELVSKDQKALNTAKSQLLTEIKSFEPAMFDTIEIEPHLHGYLVGRNGVNAAKLKSQFNVLIITPSEPESLGNLKPARSSEVILVYEGLNAENSKNKKDKTKTISSSMASCKQEIEKIIREATNFGVEIIDVLNKFHRNLIGAKGASLKELLGQCGADENEDRVYVDFGAPNADKKDAQTKKGSSDSHPSKAILNENQISVKGNKKLVTAVVAALKAKVKDIDEYDTLHSFHESCSVSSSYLSRIIGKGGSGLARINKIHDVQVEVADPEKSSGQKIAILKIKGTKKGVQDAKNEIEQLIENIADQTTKVIQVPSEYHRSLIGSGGRFVRRLEDRYGVSIQFPSSNKPTDATNGQDATDIEATPNSTEDVKNNQNQLKKDEIMVRGGSKGVEASIKELVDLVEYERSNNYSESISVPRKHLGFLVGRNGSKIAEIRDESNARIDIESKDENSTPDSLVKITLTGTTQSVKSAKKIINEITAELDLIIETQIKVDPKHHGFLIGSGGAFSRELITECGGDSNLTNGPGSCKIFFPRLNSEGENSNIVRIVGDSKIVNKVSEKIMEIAAERDTLTTISVEIPQTQHAYIIGKGGMNLRQLQDKHKVQINFPSNQRNNQARFKKSDADPNNITIVGKAENCELAKKDLLSLVRETKTVIVPLAFHRKMGGRESQLWRNIFMLYNVNIDAPKVEMPKSTPKRIDDKPENGDYTITDVSAEFTDPNSPQVEWLLKGETSQLEKAETSINEKLKEAKENNFVLTFEVDSSNVKFIIGKGGSTIQAIRVETGAQIDIPKQSFNKAPKNLVTLTGSKEAVLAAKAKIDQSIEDFD</sequence>
<dbReference type="Proteomes" id="UP000245383">
    <property type="component" value="Unassembled WGS sequence"/>
</dbReference>
<reference evidence="7 8" key="1">
    <citation type="journal article" date="2018" name="MBio">
        <title>Comparative Genomics Reveals the Core Gene Toolbox for the Fungus-Insect Symbiosis.</title>
        <authorList>
            <person name="Wang Y."/>
            <person name="Stata M."/>
            <person name="Wang W."/>
            <person name="Stajich J.E."/>
            <person name="White M.M."/>
            <person name="Moncalvo J.M."/>
        </authorList>
    </citation>
    <scope>NUCLEOTIDE SEQUENCE [LARGE SCALE GENOMIC DNA]</scope>
    <source>
        <strain evidence="7 8">SWE-8-4</strain>
    </source>
</reference>
<feature type="compositionally biased region" description="Polar residues" evidence="5">
    <location>
        <begin position="888"/>
        <end position="898"/>
    </location>
</feature>
<feature type="domain" description="K Homology" evidence="6">
    <location>
        <begin position="212"/>
        <end position="301"/>
    </location>
</feature>